<dbReference type="SUPFAM" id="SSF51430">
    <property type="entry name" value="NAD(P)-linked oxidoreductase"/>
    <property type="match status" value="1"/>
</dbReference>
<reference evidence="2 3" key="1">
    <citation type="journal article" date="2019" name="Int. J. Syst. Evol. Microbiol.">
        <title>The Global Catalogue of Microorganisms (GCM) 10K type strain sequencing project: providing services to taxonomists for standard genome sequencing and annotation.</title>
        <authorList>
            <consortium name="The Broad Institute Genomics Platform"/>
            <consortium name="The Broad Institute Genome Sequencing Center for Infectious Disease"/>
            <person name="Wu L."/>
            <person name="Ma J."/>
        </authorList>
    </citation>
    <scope>NUCLEOTIDE SEQUENCE [LARGE SCALE GENOMIC DNA]</scope>
    <source>
        <strain evidence="2 3">JCM 7356</strain>
    </source>
</reference>
<keyword evidence="3" id="KW-1185">Reference proteome</keyword>
<gene>
    <name evidence="2" type="ORF">GCM10010430_74840</name>
</gene>
<evidence type="ECO:0000313" key="3">
    <source>
        <dbReference type="Proteomes" id="UP001500305"/>
    </source>
</evidence>
<protein>
    <recommendedName>
        <fullName evidence="4">NADP-dependent oxidoreductase domain-containing protein</fullName>
    </recommendedName>
</protein>
<dbReference type="EMBL" id="BAAATR010000060">
    <property type="protein sequence ID" value="GAA2277942.1"/>
    <property type="molecule type" value="Genomic_DNA"/>
</dbReference>
<feature type="compositionally biased region" description="Basic residues" evidence="1">
    <location>
        <begin position="104"/>
        <end position="115"/>
    </location>
</feature>
<feature type="region of interest" description="Disordered" evidence="1">
    <location>
        <begin position="86"/>
        <end position="126"/>
    </location>
</feature>
<comment type="caution">
    <text evidence="2">The sequence shown here is derived from an EMBL/GenBank/DDBJ whole genome shotgun (WGS) entry which is preliminary data.</text>
</comment>
<evidence type="ECO:0000256" key="1">
    <source>
        <dbReference type="SAM" id="MobiDB-lite"/>
    </source>
</evidence>
<evidence type="ECO:0000313" key="2">
    <source>
        <dbReference type="EMBL" id="GAA2277942.1"/>
    </source>
</evidence>
<evidence type="ECO:0008006" key="4">
    <source>
        <dbReference type="Google" id="ProtNLM"/>
    </source>
</evidence>
<accession>A0ABN3F007</accession>
<sequence>MSMTGTYGSTDPHEAAATLLDALDSGVTVFDTGDFYVRDGLGELRSVGAGECLDRLLGAGAVLGVGRWWARMRSARTSSRARVRSRAASLALSAARPTTGPRPAARRAARSRRTTGHAVTNPRISG</sequence>
<name>A0ABN3F007_9ACTN</name>
<dbReference type="Proteomes" id="UP001500305">
    <property type="component" value="Unassembled WGS sequence"/>
</dbReference>
<dbReference type="InterPro" id="IPR036812">
    <property type="entry name" value="NAD(P)_OxRdtase_dom_sf"/>
</dbReference>
<proteinExistence type="predicted"/>
<feature type="compositionally biased region" description="Low complexity" evidence="1">
    <location>
        <begin position="86"/>
        <end position="103"/>
    </location>
</feature>
<organism evidence="2 3">
    <name type="scientific">Kitasatospora cystarginea</name>
    <dbReference type="NCBI Taxonomy" id="58350"/>
    <lineage>
        <taxon>Bacteria</taxon>
        <taxon>Bacillati</taxon>
        <taxon>Actinomycetota</taxon>
        <taxon>Actinomycetes</taxon>
        <taxon>Kitasatosporales</taxon>
        <taxon>Streptomycetaceae</taxon>
        <taxon>Kitasatospora</taxon>
    </lineage>
</organism>